<evidence type="ECO:0000256" key="2">
    <source>
        <dbReference type="ARBA" id="ARBA00022643"/>
    </source>
</evidence>
<evidence type="ECO:0000313" key="7">
    <source>
        <dbReference type="Proteomes" id="UP000319769"/>
    </source>
</evidence>
<dbReference type="PANTHER" id="PTHR42847:SF4">
    <property type="entry name" value="ALKANESULFONATE MONOOXYGENASE-RELATED"/>
    <property type="match status" value="1"/>
</dbReference>
<feature type="domain" description="Luciferase-like" evidence="5">
    <location>
        <begin position="17"/>
        <end position="161"/>
    </location>
</feature>
<keyword evidence="1" id="KW-0285">Flavoprotein</keyword>
<dbReference type="InterPro" id="IPR036661">
    <property type="entry name" value="Luciferase-like_sf"/>
</dbReference>
<dbReference type="GO" id="GO:0008726">
    <property type="term" value="F:alkanesulfonate monooxygenase activity"/>
    <property type="evidence" value="ECO:0007669"/>
    <property type="project" value="TreeGrafter"/>
</dbReference>
<dbReference type="InterPro" id="IPR011251">
    <property type="entry name" value="Luciferase-like_dom"/>
</dbReference>
<dbReference type="InterPro" id="IPR019923">
    <property type="entry name" value="Lucif-like_OxRdtase_MSMEG_2516"/>
</dbReference>
<reference evidence="6" key="1">
    <citation type="submission" date="2019-09" db="EMBL/GenBank/DDBJ databases">
        <authorList>
            <person name="Teo W.F.A."/>
            <person name="Duangmal K."/>
        </authorList>
    </citation>
    <scope>NUCLEOTIDE SEQUENCE [LARGE SCALE GENOMIC DNA]</scope>
    <source>
        <strain evidence="6">K81G1</strain>
    </source>
</reference>
<evidence type="ECO:0000256" key="1">
    <source>
        <dbReference type="ARBA" id="ARBA00022630"/>
    </source>
</evidence>
<dbReference type="OrthoDB" id="4288123at2"/>
<dbReference type="Pfam" id="PF00296">
    <property type="entry name" value="Bac_luciferase"/>
    <property type="match status" value="1"/>
</dbReference>
<dbReference type="EMBL" id="VMNW02000044">
    <property type="protein sequence ID" value="KAA9157096.1"/>
    <property type="molecule type" value="Genomic_DNA"/>
</dbReference>
<keyword evidence="7" id="KW-1185">Reference proteome</keyword>
<protein>
    <submittedName>
        <fullName evidence="6">TIGR03621 family F420-dependent LLM class oxidoreductase</fullName>
    </submittedName>
</protein>
<evidence type="ECO:0000259" key="5">
    <source>
        <dbReference type="Pfam" id="PF00296"/>
    </source>
</evidence>
<gene>
    <name evidence="6" type="ORF">FPZ12_026040</name>
</gene>
<dbReference type="NCBIfam" id="TIGR03621">
    <property type="entry name" value="F420_MSMEG_2516"/>
    <property type="match status" value="1"/>
</dbReference>
<accession>A0A5N0UWF9</accession>
<organism evidence="6 7">
    <name type="scientific">Amycolatopsis acidicola</name>
    <dbReference type="NCBI Taxonomy" id="2596893"/>
    <lineage>
        <taxon>Bacteria</taxon>
        <taxon>Bacillati</taxon>
        <taxon>Actinomycetota</taxon>
        <taxon>Actinomycetes</taxon>
        <taxon>Pseudonocardiales</taxon>
        <taxon>Pseudonocardiaceae</taxon>
        <taxon>Amycolatopsis</taxon>
    </lineage>
</organism>
<dbReference type="AlphaFoldDB" id="A0A5N0UWF9"/>
<name>A0A5N0UWF9_9PSEU</name>
<dbReference type="GO" id="GO:0046306">
    <property type="term" value="P:alkanesulfonate catabolic process"/>
    <property type="evidence" value="ECO:0007669"/>
    <property type="project" value="TreeGrafter"/>
</dbReference>
<keyword evidence="3" id="KW-0560">Oxidoreductase</keyword>
<dbReference type="Proteomes" id="UP000319769">
    <property type="component" value="Unassembled WGS sequence"/>
</dbReference>
<evidence type="ECO:0000313" key="6">
    <source>
        <dbReference type="EMBL" id="KAA9157096.1"/>
    </source>
</evidence>
<comment type="caution">
    <text evidence="6">The sequence shown here is derived from an EMBL/GenBank/DDBJ whole genome shotgun (WGS) entry which is preliminary data.</text>
</comment>
<dbReference type="Gene3D" id="3.20.20.30">
    <property type="entry name" value="Luciferase-like domain"/>
    <property type="match status" value="1"/>
</dbReference>
<dbReference type="RefSeq" id="WP_144756311.1">
    <property type="nucleotide sequence ID" value="NZ_VMNW02000044.1"/>
</dbReference>
<keyword evidence="4" id="KW-0503">Monooxygenase</keyword>
<proteinExistence type="predicted"/>
<dbReference type="PANTHER" id="PTHR42847">
    <property type="entry name" value="ALKANESULFONATE MONOOXYGENASE"/>
    <property type="match status" value="1"/>
</dbReference>
<sequence>MRAFRFGVSLLSVDDRFVAKCRRLEELGYDVVTVPDHLGAPAPFPALAAAAVATSRLHVGPMVLNVPFYNPVLLARDIESTSAVAGGRFELGVGAGHMKAEFDDAGLPWWPARKRIAYLESTLDELRKRLDPLPPLLIAGHSDGVLSLAAEQADTIGFAGLKQAPGRPPGSFHLAGVDELAERVGFVRERGVDPEFNLLVQRVVVAENPRPELQDWLSRIPDAPQTVDDLLATPQVLAGTVPQIVDTLLERRERFGFSYVTVFEPFLEDFAPVARALSGR</sequence>
<keyword evidence="2" id="KW-0288">FMN</keyword>
<evidence type="ECO:0000256" key="3">
    <source>
        <dbReference type="ARBA" id="ARBA00023002"/>
    </source>
</evidence>
<evidence type="ECO:0000256" key="4">
    <source>
        <dbReference type="ARBA" id="ARBA00023033"/>
    </source>
</evidence>
<dbReference type="InterPro" id="IPR050172">
    <property type="entry name" value="SsuD_RutA_monooxygenase"/>
</dbReference>
<dbReference type="SUPFAM" id="SSF51679">
    <property type="entry name" value="Bacterial luciferase-like"/>
    <property type="match status" value="1"/>
</dbReference>